<organism evidence="3 4">
    <name type="scientific">Trichocladium antarcticum</name>
    <dbReference type="NCBI Taxonomy" id="1450529"/>
    <lineage>
        <taxon>Eukaryota</taxon>
        <taxon>Fungi</taxon>
        <taxon>Dikarya</taxon>
        <taxon>Ascomycota</taxon>
        <taxon>Pezizomycotina</taxon>
        <taxon>Sordariomycetes</taxon>
        <taxon>Sordariomycetidae</taxon>
        <taxon>Sordariales</taxon>
        <taxon>Chaetomiaceae</taxon>
        <taxon>Trichocladium</taxon>
    </lineage>
</organism>
<evidence type="ECO:0000313" key="3">
    <source>
        <dbReference type="EMBL" id="KAK4138887.1"/>
    </source>
</evidence>
<proteinExistence type="predicted"/>
<feature type="coiled-coil region" evidence="1">
    <location>
        <begin position="140"/>
        <end position="167"/>
    </location>
</feature>
<name>A0AAN6UTD7_9PEZI</name>
<gene>
    <name evidence="3" type="ORF">BT67DRAFT_394787</name>
</gene>
<evidence type="ECO:0000313" key="4">
    <source>
        <dbReference type="Proteomes" id="UP001304895"/>
    </source>
</evidence>
<reference evidence="3" key="2">
    <citation type="submission" date="2023-05" db="EMBL/GenBank/DDBJ databases">
        <authorList>
            <consortium name="Lawrence Berkeley National Laboratory"/>
            <person name="Steindorff A."/>
            <person name="Hensen N."/>
            <person name="Bonometti L."/>
            <person name="Westerberg I."/>
            <person name="Brannstrom I.O."/>
            <person name="Guillou S."/>
            <person name="Cros-Aarteil S."/>
            <person name="Calhoun S."/>
            <person name="Haridas S."/>
            <person name="Kuo A."/>
            <person name="Mondo S."/>
            <person name="Pangilinan J."/>
            <person name="Riley R."/>
            <person name="Labutti K."/>
            <person name="Andreopoulos B."/>
            <person name="Lipzen A."/>
            <person name="Chen C."/>
            <person name="Yanf M."/>
            <person name="Daum C."/>
            <person name="Ng V."/>
            <person name="Clum A."/>
            <person name="Ohm R."/>
            <person name="Martin F."/>
            <person name="Silar P."/>
            <person name="Natvig D."/>
            <person name="Lalanne C."/>
            <person name="Gautier V."/>
            <person name="Ament-Velasquez S.L."/>
            <person name="Kruys A."/>
            <person name="Hutchinson M.I."/>
            <person name="Powell A.J."/>
            <person name="Barry K."/>
            <person name="Miller A.N."/>
            <person name="Grigoriev I.V."/>
            <person name="Debuchy R."/>
            <person name="Gladieux P."/>
            <person name="Thoren M.H."/>
            <person name="Johannesson H."/>
        </authorList>
    </citation>
    <scope>NUCLEOTIDE SEQUENCE</scope>
    <source>
        <strain evidence="3">CBS 123565</strain>
    </source>
</reference>
<protein>
    <submittedName>
        <fullName evidence="3">Uncharacterized protein</fullName>
    </submittedName>
</protein>
<sequence>MNGMIGGNMPGAMAGLPTPAGHQAELNYIYGMVEELSRQLAENQRTLEEVVSGVGRVRSRAKTQSIGNDDLINAAADDVKAQEHNLDTLISILSEALEKAKFSRDANAALLTHYAAVLAAMLRQFHDYKARHVADVAAWHRSYRSQLAEARAENSRLREQIWAMQAHAGAANQQLRRFRARFDDDAARWARRVDARAVRQELRFWKRLAMPHLRDDDPYWSDDDDLVDVAEKKRLEDLTRMMAEQQLAVEAAELAGEGAAGEDGEVPPEAPSVPGIPQSALMGGVPMQRDDSGGAGVAVPPSRPPSAASNTGPDGQ</sequence>
<dbReference type="Proteomes" id="UP001304895">
    <property type="component" value="Unassembled WGS sequence"/>
</dbReference>
<evidence type="ECO:0000256" key="1">
    <source>
        <dbReference type="SAM" id="Coils"/>
    </source>
</evidence>
<keyword evidence="4" id="KW-1185">Reference proteome</keyword>
<feature type="region of interest" description="Disordered" evidence="2">
    <location>
        <begin position="257"/>
        <end position="316"/>
    </location>
</feature>
<dbReference type="PANTHER" id="PTHR39472">
    <property type="entry name" value="EXPRESSED PROTEIN"/>
    <property type="match status" value="1"/>
</dbReference>
<dbReference type="EMBL" id="MU853401">
    <property type="protein sequence ID" value="KAK4138887.1"/>
    <property type="molecule type" value="Genomic_DNA"/>
</dbReference>
<reference evidence="3" key="1">
    <citation type="journal article" date="2023" name="Mol. Phylogenet. Evol.">
        <title>Genome-scale phylogeny and comparative genomics of the fungal order Sordariales.</title>
        <authorList>
            <person name="Hensen N."/>
            <person name="Bonometti L."/>
            <person name="Westerberg I."/>
            <person name="Brannstrom I.O."/>
            <person name="Guillou S."/>
            <person name="Cros-Aarteil S."/>
            <person name="Calhoun S."/>
            <person name="Haridas S."/>
            <person name="Kuo A."/>
            <person name="Mondo S."/>
            <person name="Pangilinan J."/>
            <person name="Riley R."/>
            <person name="LaButti K."/>
            <person name="Andreopoulos B."/>
            <person name="Lipzen A."/>
            <person name="Chen C."/>
            <person name="Yan M."/>
            <person name="Daum C."/>
            <person name="Ng V."/>
            <person name="Clum A."/>
            <person name="Steindorff A."/>
            <person name="Ohm R.A."/>
            <person name="Martin F."/>
            <person name="Silar P."/>
            <person name="Natvig D.O."/>
            <person name="Lalanne C."/>
            <person name="Gautier V."/>
            <person name="Ament-Velasquez S.L."/>
            <person name="Kruys A."/>
            <person name="Hutchinson M.I."/>
            <person name="Powell A.J."/>
            <person name="Barry K."/>
            <person name="Miller A.N."/>
            <person name="Grigoriev I.V."/>
            <person name="Debuchy R."/>
            <person name="Gladieux P."/>
            <person name="Hiltunen Thoren M."/>
            <person name="Johannesson H."/>
        </authorList>
    </citation>
    <scope>NUCLEOTIDE SEQUENCE</scope>
    <source>
        <strain evidence="3">CBS 123565</strain>
    </source>
</reference>
<evidence type="ECO:0000256" key="2">
    <source>
        <dbReference type="SAM" id="MobiDB-lite"/>
    </source>
</evidence>
<dbReference type="AlphaFoldDB" id="A0AAN6UTD7"/>
<dbReference type="PANTHER" id="PTHR39472:SF1">
    <property type="entry name" value="EXPRESSED PROTEIN"/>
    <property type="match status" value="1"/>
</dbReference>
<keyword evidence="1" id="KW-0175">Coiled coil</keyword>
<feature type="compositionally biased region" description="Low complexity" evidence="2">
    <location>
        <begin position="297"/>
        <end position="309"/>
    </location>
</feature>
<accession>A0AAN6UTD7</accession>
<comment type="caution">
    <text evidence="3">The sequence shown here is derived from an EMBL/GenBank/DDBJ whole genome shotgun (WGS) entry which is preliminary data.</text>
</comment>